<evidence type="ECO:0000256" key="1">
    <source>
        <dbReference type="ARBA" id="ARBA00004651"/>
    </source>
</evidence>
<evidence type="ECO:0000256" key="6">
    <source>
        <dbReference type="SAM" id="Phobius"/>
    </source>
</evidence>
<feature type="transmembrane region" description="Helical" evidence="6">
    <location>
        <begin position="15"/>
        <end position="34"/>
    </location>
</feature>
<keyword evidence="2" id="KW-1003">Cell membrane</keyword>
<evidence type="ECO:0000256" key="3">
    <source>
        <dbReference type="ARBA" id="ARBA00022692"/>
    </source>
</evidence>
<feature type="transmembrane region" description="Helical" evidence="6">
    <location>
        <begin position="209"/>
        <end position="228"/>
    </location>
</feature>
<feature type="domain" description="ComEC/Rec2-related protein" evidence="7">
    <location>
        <begin position="156"/>
        <end position="416"/>
    </location>
</feature>
<reference evidence="8" key="1">
    <citation type="submission" date="2016-10" db="EMBL/GenBank/DDBJ databases">
        <authorList>
            <person name="de Groot N.N."/>
        </authorList>
    </citation>
    <scope>NUCLEOTIDE SEQUENCE</scope>
</reference>
<evidence type="ECO:0000256" key="4">
    <source>
        <dbReference type="ARBA" id="ARBA00022989"/>
    </source>
</evidence>
<dbReference type="PANTHER" id="PTHR30619">
    <property type="entry name" value="DNA INTERNALIZATION/COMPETENCE PROTEIN COMEC/REC2"/>
    <property type="match status" value="1"/>
</dbReference>
<feature type="transmembrane region" description="Helical" evidence="6">
    <location>
        <begin position="339"/>
        <end position="363"/>
    </location>
</feature>
<feature type="transmembrane region" description="Helical" evidence="6">
    <location>
        <begin position="240"/>
        <end position="268"/>
    </location>
</feature>
<keyword evidence="4 6" id="KW-1133">Transmembrane helix</keyword>
<feature type="transmembrane region" description="Helical" evidence="6">
    <location>
        <begin position="274"/>
        <end position="295"/>
    </location>
</feature>
<evidence type="ECO:0000256" key="2">
    <source>
        <dbReference type="ARBA" id="ARBA00022475"/>
    </source>
</evidence>
<comment type="subcellular location">
    <subcellularLocation>
        <location evidence="1">Cell membrane</location>
        <topology evidence="1">Multi-pass membrane protein</topology>
    </subcellularLocation>
</comment>
<dbReference type="Pfam" id="PF03772">
    <property type="entry name" value="Competence"/>
    <property type="match status" value="1"/>
</dbReference>
<protein>
    <submittedName>
        <fullName evidence="8">Competence protein</fullName>
    </submittedName>
</protein>
<evidence type="ECO:0000256" key="5">
    <source>
        <dbReference type="ARBA" id="ARBA00023136"/>
    </source>
</evidence>
<sequence length="423" mass="50163">MVLSRPNLFKNNVEFIIIVFVFIIIILFRLTILYQEYQEFISKPFYYTDAIVLKQYNKIKNGKSYVVLKLKTTDEYNIYTTSYIKKNITLHKIRIKILINRKITFFSYLNSFYSPVIIKKIYKKVKDRRDYFLTKIQNQHKNSDIIDFYQAIFLAKSINQSLRKSVSLLGVSHLIALSGFHLSILWGIIFTLLSYIYKPLQQRYFPYRYNLIDLGFISLVFLALYVWFVGYPPSLIRSFVMLLSIWTLSILGMNLVSFQFLLTIVLLILSINPLLIASISFWYSIAGVFYIYLILEWSKERSSLVISLVYIPFGIFIMMLPIVHLFFNYTSIWQLLSPILSILFIPFYPLSIFLHLINIGYIFDEVLLSLFALPRTYFESNLSVNFGILYIITNIASIWSRFIFIFNILLAFIYALYLFWRLF</sequence>
<feature type="transmembrane region" description="Helical" evidence="6">
    <location>
        <begin position="166"/>
        <end position="197"/>
    </location>
</feature>
<feature type="transmembrane region" description="Helical" evidence="6">
    <location>
        <begin position="307"/>
        <end position="327"/>
    </location>
</feature>
<accession>A0A1W1CAH6</accession>
<keyword evidence="3 6" id="KW-0812">Transmembrane</keyword>
<evidence type="ECO:0000313" key="8">
    <source>
        <dbReference type="EMBL" id="SFV62723.1"/>
    </source>
</evidence>
<name>A0A1W1CAH6_9ZZZZ</name>
<keyword evidence="5 6" id="KW-0472">Membrane</keyword>
<dbReference type="EMBL" id="FPHG01000055">
    <property type="protein sequence ID" value="SFV62723.1"/>
    <property type="molecule type" value="Genomic_DNA"/>
</dbReference>
<dbReference type="PANTHER" id="PTHR30619:SF1">
    <property type="entry name" value="RECOMBINATION PROTEIN 2"/>
    <property type="match status" value="1"/>
</dbReference>
<dbReference type="AlphaFoldDB" id="A0A1W1CAH6"/>
<feature type="transmembrane region" description="Helical" evidence="6">
    <location>
        <begin position="398"/>
        <end position="420"/>
    </location>
</feature>
<evidence type="ECO:0000259" key="7">
    <source>
        <dbReference type="Pfam" id="PF03772"/>
    </source>
</evidence>
<dbReference type="InterPro" id="IPR052159">
    <property type="entry name" value="Competence_DNA_uptake"/>
</dbReference>
<dbReference type="NCBIfam" id="TIGR00360">
    <property type="entry name" value="ComEC_N-term"/>
    <property type="match status" value="1"/>
</dbReference>
<dbReference type="GO" id="GO:0005886">
    <property type="term" value="C:plasma membrane"/>
    <property type="evidence" value="ECO:0007669"/>
    <property type="project" value="UniProtKB-SubCell"/>
</dbReference>
<proteinExistence type="predicted"/>
<dbReference type="InterPro" id="IPR004477">
    <property type="entry name" value="ComEC_N"/>
</dbReference>
<organism evidence="8">
    <name type="scientific">hydrothermal vent metagenome</name>
    <dbReference type="NCBI Taxonomy" id="652676"/>
    <lineage>
        <taxon>unclassified sequences</taxon>
        <taxon>metagenomes</taxon>
        <taxon>ecological metagenomes</taxon>
    </lineage>
</organism>
<gene>
    <name evidence="8" type="ORF">MNB_SV-9-1281</name>
</gene>